<proteinExistence type="predicted"/>
<evidence type="ECO:0000256" key="1">
    <source>
        <dbReference type="SAM" id="Phobius"/>
    </source>
</evidence>
<evidence type="ECO:0000313" key="2">
    <source>
        <dbReference type="EMBL" id="SAK63314.1"/>
    </source>
</evidence>
<comment type="caution">
    <text evidence="2">The sequence shown here is derived from an EMBL/GenBank/DDBJ whole genome shotgun (WGS) entry which is preliminary data.</text>
</comment>
<dbReference type="STRING" id="1777141.AWB80_02851"/>
<keyword evidence="3" id="KW-1185">Reference proteome</keyword>
<name>A0A158AZR0_9BURK</name>
<evidence type="ECO:0000313" key="3">
    <source>
        <dbReference type="Proteomes" id="UP000054911"/>
    </source>
</evidence>
<protein>
    <submittedName>
        <fullName evidence="2">Uncharacterized protein</fullName>
    </submittedName>
</protein>
<gene>
    <name evidence="2" type="ORF">AWB80_02851</name>
</gene>
<keyword evidence="1" id="KW-0472">Membrane</keyword>
<keyword evidence="1" id="KW-1133">Transmembrane helix</keyword>
<organism evidence="2 3">
    <name type="scientific">Caballeronia pedi</name>
    <dbReference type="NCBI Taxonomy" id="1777141"/>
    <lineage>
        <taxon>Bacteria</taxon>
        <taxon>Pseudomonadati</taxon>
        <taxon>Pseudomonadota</taxon>
        <taxon>Betaproteobacteria</taxon>
        <taxon>Burkholderiales</taxon>
        <taxon>Burkholderiaceae</taxon>
        <taxon>Caballeronia</taxon>
    </lineage>
</organism>
<accession>A0A158AZR0</accession>
<keyword evidence="1" id="KW-0812">Transmembrane</keyword>
<sequence length="52" mass="5838">MNDRLPGFVPANRVRLVSRVLGWLMLMLTVTLLVLAITASTWAILYLIRTAP</sequence>
<dbReference type="AlphaFoldDB" id="A0A158AZR0"/>
<feature type="transmembrane region" description="Helical" evidence="1">
    <location>
        <begin position="20"/>
        <end position="48"/>
    </location>
</feature>
<dbReference type="EMBL" id="FCOE02000008">
    <property type="protein sequence ID" value="SAK63314.1"/>
    <property type="molecule type" value="Genomic_DNA"/>
</dbReference>
<dbReference type="Proteomes" id="UP000054911">
    <property type="component" value="Unassembled WGS sequence"/>
</dbReference>
<reference evidence="2" key="1">
    <citation type="submission" date="2016-01" db="EMBL/GenBank/DDBJ databases">
        <authorList>
            <person name="Peeters C."/>
        </authorList>
    </citation>
    <scope>NUCLEOTIDE SEQUENCE [LARGE SCALE GENOMIC DNA]</scope>
    <source>
        <strain evidence="2">LMG 29323</strain>
    </source>
</reference>